<dbReference type="AlphaFoldDB" id="E6QSE5"/>
<organism evidence="2">
    <name type="scientific">mine drainage metagenome</name>
    <dbReference type="NCBI Taxonomy" id="410659"/>
    <lineage>
        <taxon>unclassified sequences</taxon>
        <taxon>metagenomes</taxon>
        <taxon>ecological metagenomes</taxon>
    </lineage>
</organism>
<dbReference type="InterPro" id="IPR030802">
    <property type="entry name" value="Permease_MalE"/>
</dbReference>
<sequence>MLARPNLHLEPNTLPPQVTVGGYWQLTRMEAVPDWDLPKLPPQIRLQGEALDALDTSGAYFLIRALLARGATLEGITLETFAPQHRAIFELVRQHYMASMSAPAIKIPWLAKLGVGLHTLIQQLASGLSLVGVLGTESSQLLRHPNRFRVKEFVTQLQAVFVTAIPLVLLIMFLLGVVFAYLLGRQAVQYGANVFVVDGTTLALCRELSPVLVAILVAGRSGAAMTAQLGTMKFDEEIDAIRVLGLSPYAVLIIPRLLALVLSLPLLVFLGDLAGILGSMVVAAQQLGIGPIAFIHRMITALDTSTVVIGLGKAPIFAAFIGLIACQNGLHVARNARSIGLNTTATVVHSIVAVILLNALIAVTLVNLGI</sequence>
<gene>
    <name evidence="2" type="ORF">CARN7_0932</name>
</gene>
<dbReference type="GO" id="GO:0043190">
    <property type="term" value="C:ATP-binding cassette (ABC) transporter complex"/>
    <property type="evidence" value="ECO:0007669"/>
    <property type="project" value="InterPro"/>
</dbReference>
<dbReference type="PANTHER" id="PTHR30188">
    <property type="entry name" value="ABC TRANSPORTER PERMEASE PROTEIN-RELATED"/>
    <property type="match status" value="1"/>
</dbReference>
<accession>E6QSE5</accession>
<feature type="transmembrane region" description="Helical" evidence="1">
    <location>
        <begin position="243"/>
        <end position="267"/>
    </location>
</feature>
<comment type="caution">
    <text evidence="2">The sequence shown here is derived from an EMBL/GenBank/DDBJ whole genome shotgun (WGS) entry which is preliminary data.</text>
</comment>
<feature type="transmembrane region" description="Helical" evidence="1">
    <location>
        <begin position="345"/>
        <end position="368"/>
    </location>
</feature>
<evidence type="ECO:0000256" key="1">
    <source>
        <dbReference type="SAM" id="Phobius"/>
    </source>
</evidence>
<reference evidence="2" key="1">
    <citation type="submission" date="2009-10" db="EMBL/GenBank/DDBJ databases">
        <title>Diversity of trophic interactions inside an arsenic-rich microbial ecosystem.</title>
        <authorList>
            <person name="Bertin P.N."/>
            <person name="Heinrich-Salmeron A."/>
            <person name="Pelletier E."/>
            <person name="Goulhen-Chollet F."/>
            <person name="Arsene-Ploetze F."/>
            <person name="Gallien S."/>
            <person name="Calteau A."/>
            <person name="Vallenet D."/>
            <person name="Casiot C."/>
            <person name="Chane-Woon-Ming B."/>
            <person name="Giloteaux L."/>
            <person name="Barakat M."/>
            <person name="Bonnefoy V."/>
            <person name="Bruneel O."/>
            <person name="Chandler M."/>
            <person name="Cleiss J."/>
            <person name="Duran R."/>
            <person name="Elbaz-Poulichet F."/>
            <person name="Fonknechten N."/>
            <person name="Lauga B."/>
            <person name="Mornico D."/>
            <person name="Ortet P."/>
            <person name="Schaeffer C."/>
            <person name="Siguier P."/>
            <person name="Alexander Thil Smith A."/>
            <person name="Van Dorsselaer A."/>
            <person name="Weissenbach J."/>
            <person name="Medigue C."/>
            <person name="Le Paslier D."/>
        </authorList>
    </citation>
    <scope>NUCLEOTIDE SEQUENCE</scope>
</reference>
<proteinExistence type="predicted"/>
<name>E6QSE5_9ZZZZ</name>
<keyword evidence="1" id="KW-0812">Transmembrane</keyword>
<feature type="transmembrane region" description="Helical" evidence="1">
    <location>
        <begin position="307"/>
        <end position="325"/>
    </location>
</feature>
<evidence type="ECO:0000313" key="2">
    <source>
        <dbReference type="EMBL" id="CBI10167.1"/>
    </source>
</evidence>
<feature type="transmembrane region" description="Helical" evidence="1">
    <location>
        <begin position="273"/>
        <end position="295"/>
    </location>
</feature>
<dbReference type="PANTHER" id="PTHR30188:SF3">
    <property type="entry name" value="ABC TRANSPORTER PERMEASE"/>
    <property type="match status" value="1"/>
</dbReference>
<dbReference type="EMBL" id="CABR01000074">
    <property type="protein sequence ID" value="CBI10167.1"/>
    <property type="molecule type" value="Genomic_DNA"/>
</dbReference>
<keyword evidence="1" id="KW-1133">Transmembrane helix</keyword>
<dbReference type="Pfam" id="PF02405">
    <property type="entry name" value="MlaE"/>
    <property type="match status" value="1"/>
</dbReference>
<keyword evidence="1" id="KW-0472">Membrane</keyword>
<dbReference type="GO" id="GO:0005548">
    <property type="term" value="F:phospholipid transporter activity"/>
    <property type="evidence" value="ECO:0007669"/>
    <property type="project" value="TreeGrafter"/>
</dbReference>
<feature type="transmembrane region" description="Helical" evidence="1">
    <location>
        <begin position="211"/>
        <end position="231"/>
    </location>
</feature>
<protein>
    <submittedName>
        <fullName evidence="2">Putative ABC-type transport system, permease component</fullName>
    </submittedName>
</protein>
<feature type="transmembrane region" description="Helical" evidence="1">
    <location>
        <begin position="159"/>
        <end position="183"/>
    </location>
</feature>